<sequence length="323" mass="36662">MNMEAKHSEEIKNKRDIVMDLSDTETTAKICRALSSETRLEILKCLVAKSMTISELAEAFYLPMSSMCLHIKTLKEANLITVIPKPGMRGSQKLCGIKTANVSLDVFAHVSKITRKPPVFVNMPIGHYCNCEISPPCGIASAVSYLYYEDTPYGFYSPDRTDASLLWFTKGYLEYQFSNYSLLQDKPAQIEFSFEACSEAPGYNNNWPSDITFELNHKKVVTFLTKGDYGGRKGIYNPSWWSESNTQFGEYKKIHVTHHGCYMDNQKVSDETIESLGLLDNYYFSFILKVADDSQHIGGMNLFGKHFGDYAQDIVMKVEYENS</sequence>
<dbReference type="GO" id="GO:0003700">
    <property type="term" value="F:DNA-binding transcription factor activity"/>
    <property type="evidence" value="ECO:0007669"/>
    <property type="project" value="InterPro"/>
</dbReference>
<proteinExistence type="predicted"/>
<feature type="domain" description="HTH arsR-type" evidence="4">
    <location>
        <begin position="29"/>
        <end position="116"/>
    </location>
</feature>
<dbReference type="GO" id="GO:0003677">
    <property type="term" value="F:DNA binding"/>
    <property type="evidence" value="ECO:0007669"/>
    <property type="project" value="UniProtKB-KW"/>
</dbReference>
<dbReference type="EMBL" id="MCGH01000002">
    <property type="protein sequence ID" value="ODM06731.1"/>
    <property type="molecule type" value="Genomic_DNA"/>
</dbReference>
<evidence type="ECO:0000256" key="1">
    <source>
        <dbReference type="ARBA" id="ARBA00023015"/>
    </source>
</evidence>
<accession>A0A1E3AE60</accession>
<organism evidence="5 6">
    <name type="scientific">Eisenbergiella tayi</name>
    <dbReference type="NCBI Taxonomy" id="1432052"/>
    <lineage>
        <taxon>Bacteria</taxon>
        <taxon>Bacillati</taxon>
        <taxon>Bacillota</taxon>
        <taxon>Clostridia</taxon>
        <taxon>Lachnospirales</taxon>
        <taxon>Lachnospiraceae</taxon>
        <taxon>Eisenbergiella</taxon>
    </lineage>
</organism>
<keyword evidence="1" id="KW-0805">Transcription regulation</keyword>
<protein>
    <submittedName>
        <fullName evidence="5">Helix-turn-helix domain protein</fullName>
    </submittedName>
</protein>
<dbReference type="AlphaFoldDB" id="A0A1E3AE60"/>
<gene>
    <name evidence="5" type="ORF">BEI61_02621</name>
</gene>
<evidence type="ECO:0000313" key="5">
    <source>
        <dbReference type="EMBL" id="ODM06731.1"/>
    </source>
</evidence>
<dbReference type="PATRIC" id="fig|1432052.4.peg.2923"/>
<dbReference type="Gene3D" id="1.10.10.10">
    <property type="entry name" value="Winged helix-like DNA-binding domain superfamily/Winged helix DNA-binding domain"/>
    <property type="match status" value="1"/>
</dbReference>
<dbReference type="SUPFAM" id="SSF46785">
    <property type="entry name" value="Winged helix' DNA-binding domain"/>
    <property type="match status" value="1"/>
</dbReference>
<dbReference type="SMART" id="SM00418">
    <property type="entry name" value="HTH_ARSR"/>
    <property type="match status" value="1"/>
</dbReference>
<dbReference type="InterPro" id="IPR011991">
    <property type="entry name" value="ArsR-like_HTH"/>
</dbReference>
<evidence type="ECO:0000313" key="6">
    <source>
        <dbReference type="Proteomes" id="UP000094067"/>
    </source>
</evidence>
<dbReference type="PANTHER" id="PTHR43132:SF2">
    <property type="entry name" value="ARSENICAL RESISTANCE OPERON REPRESSOR ARSR-RELATED"/>
    <property type="match status" value="1"/>
</dbReference>
<dbReference type="InterPro" id="IPR001845">
    <property type="entry name" value="HTH_ArsR_DNA-bd_dom"/>
</dbReference>
<dbReference type="Proteomes" id="UP000094067">
    <property type="component" value="Unassembled WGS sequence"/>
</dbReference>
<evidence type="ECO:0000256" key="2">
    <source>
        <dbReference type="ARBA" id="ARBA00023125"/>
    </source>
</evidence>
<evidence type="ECO:0000259" key="4">
    <source>
        <dbReference type="SMART" id="SM00418"/>
    </source>
</evidence>
<dbReference type="InterPro" id="IPR036390">
    <property type="entry name" value="WH_DNA-bd_sf"/>
</dbReference>
<dbReference type="InterPro" id="IPR051011">
    <property type="entry name" value="Metal_resp_trans_reg"/>
</dbReference>
<evidence type="ECO:0000256" key="3">
    <source>
        <dbReference type="ARBA" id="ARBA00023163"/>
    </source>
</evidence>
<keyword evidence="2" id="KW-0238">DNA-binding</keyword>
<dbReference type="InterPro" id="IPR036388">
    <property type="entry name" value="WH-like_DNA-bd_sf"/>
</dbReference>
<dbReference type="RefSeq" id="WP_069152566.1">
    <property type="nucleotide sequence ID" value="NZ_MCGH01000002.1"/>
</dbReference>
<reference evidence="5 6" key="1">
    <citation type="submission" date="2016-07" db="EMBL/GenBank/DDBJ databases">
        <title>Characterization of isolates of Eisenbergiella tayi derived from blood cultures, using whole genome sequencing.</title>
        <authorList>
            <person name="Burdz T."/>
            <person name="Wiebe D."/>
            <person name="Huynh C."/>
            <person name="Bernard K."/>
        </authorList>
    </citation>
    <scope>NUCLEOTIDE SEQUENCE [LARGE SCALE GENOMIC DNA]</scope>
    <source>
        <strain evidence="5 6">NML 110608</strain>
    </source>
</reference>
<dbReference type="Pfam" id="PF12840">
    <property type="entry name" value="HTH_20"/>
    <property type="match status" value="1"/>
</dbReference>
<keyword evidence="3" id="KW-0804">Transcription</keyword>
<dbReference type="PANTHER" id="PTHR43132">
    <property type="entry name" value="ARSENICAL RESISTANCE OPERON REPRESSOR ARSR-RELATED"/>
    <property type="match status" value="1"/>
</dbReference>
<name>A0A1E3AE60_9FIRM</name>
<dbReference type="CDD" id="cd00090">
    <property type="entry name" value="HTH_ARSR"/>
    <property type="match status" value="1"/>
</dbReference>
<comment type="caution">
    <text evidence="5">The sequence shown here is derived from an EMBL/GenBank/DDBJ whole genome shotgun (WGS) entry which is preliminary data.</text>
</comment>